<keyword evidence="2" id="KW-0472">Membrane</keyword>
<dbReference type="InterPro" id="IPR025194">
    <property type="entry name" value="RodZ-like_C"/>
</dbReference>
<dbReference type="Pfam" id="PF13464">
    <property type="entry name" value="RodZ_C"/>
    <property type="match status" value="1"/>
</dbReference>
<feature type="compositionally biased region" description="Low complexity" evidence="1">
    <location>
        <begin position="160"/>
        <end position="174"/>
    </location>
</feature>
<feature type="domain" description="Cytoskeleton protein RodZ-like C-terminal" evidence="3">
    <location>
        <begin position="218"/>
        <end position="272"/>
    </location>
</feature>
<dbReference type="InterPro" id="IPR001387">
    <property type="entry name" value="Cro/C1-type_HTH"/>
</dbReference>
<feature type="compositionally biased region" description="Gly residues" evidence="1">
    <location>
        <begin position="297"/>
        <end position="311"/>
    </location>
</feature>
<dbReference type="RefSeq" id="WP_191202511.1">
    <property type="nucleotide sequence ID" value="NZ_JACXZA010000001.1"/>
</dbReference>
<keyword evidence="2" id="KW-0812">Transmembrane</keyword>
<name>A0ABR8MTK7_9BACL</name>
<dbReference type="Proteomes" id="UP000609346">
    <property type="component" value="Unassembled WGS sequence"/>
</dbReference>
<dbReference type="EMBL" id="JACXZA010000001">
    <property type="protein sequence ID" value="MBD3918307.1"/>
    <property type="molecule type" value="Genomic_DNA"/>
</dbReference>
<keyword evidence="2" id="KW-1133">Transmembrane helix</keyword>
<feature type="transmembrane region" description="Helical" evidence="2">
    <location>
        <begin position="106"/>
        <end position="127"/>
    </location>
</feature>
<evidence type="ECO:0000313" key="4">
    <source>
        <dbReference type="EMBL" id="MBD3918307.1"/>
    </source>
</evidence>
<evidence type="ECO:0000313" key="5">
    <source>
        <dbReference type="Proteomes" id="UP000609346"/>
    </source>
</evidence>
<accession>A0ABR8MTK7</accession>
<reference evidence="4 5" key="1">
    <citation type="submission" date="2020-09" db="EMBL/GenBank/DDBJ databases">
        <title>Paenibacillus sp. strain PR3 16S rRNA gene Genome sequencing and assembly.</title>
        <authorList>
            <person name="Kim J."/>
        </authorList>
    </citation>
    <scope>NUCLEOTIDE SEQUENCE [LARGE SCALE GENOMIC DNA]</scope>
    <source>
        <strain evidence="4 5">PR3</strain>
    </source>
</reference>
<sequence length="324" mass="34859">MSDLGELLKKAREQSGLSLDDIQESTKIRKRYLEAIEEGDYKVLPGTFYVRAFVKTYAETLGLNADDVLRLYKHEMPAAPVEAAVEPMIKQPRRASQTSSDRWSKFGFTGIMLSFVIVIAVVVWIYAINNSDTNDNAPKADDQTKITDSIDLPKETDPSTDPQTGTNTPDTGTTVQQPEPPKVPDTTVTLAGKSGRIDLYDVGPSGKDHVLKFTVKGGKSWIEVREGGSKGKELYSGNAADGTEQTFPLSGSTYMNIGRADLVEVSIDDVVVEDGNRTTTKKLQFNPVAGTDNGTNTGTGTGTDNGAGTGTGAADQEGEVQNVR</sequence>
<keyword evidence="5" id="KW-1185">Reference proteome</keyword>
<dbReference type="Pfam" id="PF13413">
    <property type="entry name" value="HTH_25"/>
    <property type="match status" value="1"/>
</dbReference>
<evidence type="ECO:0000256" key="2">
    <source>
        <dbReference type="SAM" id="Phobius"/>
    </source>
</evidence>
<feature type="region of interest" description="Disordered" evidence="1">
    <location>
        <begin position="285"/>
        <end position="324"/>
    </location>
</feature>
<protein>
    <submittedName>
        <fullName evidence="4">Helix-turn-helix domain-containing protein</fullName>
    </submittedName>
</protein>
<organism evidence="4 5">
    <name type="scientific">Paenibacillus terricola</name>
    <dbReference type="NCBI Taxonomy" id="2763503"/>
    <lineage>
        <taxon>Bacteria</taxon>
        <taxon>Bacillati</taxon>
        <taxon>Bacillota</taxon>
        <taxon>Bacilli</taxon>
        <taxon>Bacillales</taxon>
        <taxon>Paenibacillaceae</taxon>
        <taxon>Paenibacillus</taxon>
    </lineage>
</organism>
<gene>
    <name evidence="4" type="ORF">H8B09_06035</name>
</gene>
<dbReference type="CDD" id="cd00093">
    <property type="entry name" value="HTH_XRE"/>
    <property type="match status" value="1"/>
</dbReference>
<dbReference type="PANTHER" id="PTHR34475:SF1">
    <property type="entry name" value="CYTOSKELETON PROTEIN RODZ"/>
    <property type="match status" value="1"/>
</dbReference>
<dbReference type="InterPro" id="IPR010982">
    <property type="entry name" value="Lambda_DNA-bd_dom_sf"/>
</dbReference>
<evidence type="ECO:0000256" key="1">
    <source>
        <dbReference type="SAM" id="MobiDB-lite"/>
    </source>
</evidence>
<evidence type="ECO:0000259" key="3">
    <source>
        <dbReference type="Pfam" id="PF13464"/>
    </source>
</evidence>
<proteinExistence type="predicted"/>
<feature type="region of interest" description="Disordered" evidence="1">
    <location>
        <begin position="134"/>
        <end position="189"/>
    </location>
</feature>
<dbReference type="Gene3D" id="1.10.260.40">
    <property type="entry name" value="lambda repressor-like DNA-binding domains"/>
    <property type="match status" value="1"/>
</dbReference>
<comment type="caution">
    <text evidence="4">The sequence shown here is derived from an EMBL/GenBank/DDBJ whole genome shotgun (WGS) entry which is preliminary data.</text>
</comment>
<dbReference type="SUPFAM" id="SSF47413">
    <property type="entry name" value="lambda repressor-like DNA-binding domains"/>
    <property type="match status" value="1"/>
</dbReference>
<dbReference type="PANTHER" id="PTHR34475">
    <property type="match status" value="1"/>
</dbReference>
<dbReference type="InterPro" id="IPR050400">
    <property type="entry name" value="Bact_Cytoskel_RodZ"/>
</dbReference>